<dbReference type="STRING" id="905079.L1JBB8"/>
<dbReference type="KEGG" id="gtt:GUITHDRAFT_108653"/>
<dbReference type="InterPro" id="IPR016193">
    <property type="entry name" value="Cytidine_deaminase-like"/>
</dbReference>
<reference evidence="5 7" key="1">
    <citation type="journal article" date="2012" name="Nature">
        <title>Algal genomes reveal evolutionary mosaicism and the fate of nucleomorphs.</title>
        <authorList>
            <consortium name="DOE Joint Genome Institute"/>
            <person name="Curtis B.A."/>
            <person name="Tanifuji G."/>
            <person name="Burki F."/>
            <person name="Gruber A."/>
            <person name="Irimia M."/>
            <person name="Maruyama S."/>
            <person name="Arias M.C."/>
            <person name="Ball S.G."/>
            <person name="Gile G.H."/>
            <person name="Hirakawa Y."/>
            <person name="Hopkins J.F."/>
            <person name="Kuo A."/>
            <person name="Rensing S.A."/>
            <person name="Schmutz J."/>
            <person name="Symeonidi A."/>
            <person name="Elias M."/>
            <person name="Eveleigh R.J."/>
            <person name="Herman E.K."/>
            <person name="Klute M.J."/>
            <person name="Nakayama T."/>
            <person name="Obornik M."/>
            <person name="Reyes-Prieto A."/>
            <person name="Armbrust E.V."/>
            <person name="Aves S.J."/>
            <person name="Beiko R.G."/>
            <person name="Coutinho P."/>
            <person name="Dacks J.B."/>
            <person name="Durnford D.G."/>
            <person name="Fast N.M."/>
            <person name="Green B.R."/>
            <person name="Grisdale C.J."/>
            <person name="Hempel F."/>
            <person name="Henrissat B."/>
            <person name="Hoppner M.P."/>
            <person name="Ishida K."/>
            <person name="Kim E."/>
            <person name="Koreny L."/>
            <person name="Kroth P.G."/>
            <person name="Liu Y."/>
            <person name="Malik S.B."/>
            <person name="Maier U.G."/>
            <person name="McRose D."/>
            <person name="Mock T."/>
            <person name="Neilson J.A."/>
            <person name="Onodera N.T."/>
            <person name="Poole A.M."/>
            <person name="Pritham E.J."/>
            <person name="Richards T.A."/>
            <person name="Rocap G."/>
            <person name="Roy S.W."/>
            <person name="Sarai C."/>
            <person name="Schaack S."/>
            <person name="Shirato S."/>
            <person name="Slamovits C.H."/>
            <person name="Spencer D.F."/>
            <person name="Suzuki S."/>
            <person name="Worden A.Z."/>
            <person name="Zauner S."/>
            <person name="Barry K."/>
            <person name="Bell C."/>
            <person name="Bharti A.K."/>
            <person name="Crow J.A."/>
            <person name="Grimwood J."/>
            <person name="Kramer R."/>
            <person name="Lindquist E."/>
            <person name="Lucas S."/>
            <person name="Salamov A."/>
            <person name="McFadden G.I."/>
            <person name="Lane C.E."/>
            <person name="Keeling P.J."/>
            <person name="Gray M.W."/>
            <person name="Grigoriev I.V."/>
            <person name="Archibald J.M."/>
        </authorList>
    </citation>
    <scope>NUCLEOTIDE SEQUENCE</scope>
    <source>
        <strain evidence="5 7">CCMP2712</strain>
    </source>
</reference>
<dbReference type="GeneID" id="17302009"/>
<gene>
    <name evidence="5" type="ORF">GUITHDRAFT_108653</name>
</gene>
<feature type="region of interest" description="Disordered" evidence="3">
    <location>
        <begin position="1"/>
        <end position="21"/>
    </location>
</feature>
<dbReference type="PROSITE" id="PS51747">
    <property type="entry name" value="CYT_DCMP_DEAMINASES_2"/>
    <property type="match status" value="1"/>
</dbReference>
<evidence type="ECO:0000256" key="2">
    <source>
        <dbReference type="ARBA" id="ARBA00038160"/>
    </source>
</evidence>
<organism evidence="5">
    <name type="scientific">Guillardia theta (strain CCMP2712)</name>
    <name type="common">Cryptophyte</name>
    <dbReference type="NCBI Taxonomy" id="905079"/>
    <lineage>
        <taxon>Eukaryota</taxon>
        <taxon>Cryptophyceae</taxon>
        <taxon>Pyrenomonadales</taxon>
        <taxon>Geminigeraceae</taxon>
        <taxon>Guillardia</taxon>
    </lineage>
</organism>
<dbReference type="RefSeq" id="XP_005832365.1">
    <property type="nucleotide sequence ID" value="XM_005832308.1"/>
</dbReference>
<dbReference type="GO" id="GO:0008033">
    <property type="term" value="P:tRNA processing"/>
    <property type="evidence" value="ECO:0007669"/>
    <property type="project" value="UniProtKB-KW"/>
</dbReference>
<evidence type="ECO:0000313" key="6">
    <source>
        <dbReference type="EnsemblProtists" id="EKX45385"/>
    </source>
</evidence>
<evidence type="ECO:0000256" key="3">
    <source>
        <dbReference type="SAM" id="MobiDB-lite"/>
    </source>
</evidence>
<feature type="domain" description="CMP/dCMP-type deaminase" evidence="4">
    <location>
        <begin position="172"/>
        <end position="358"/>
    </location>
</feature>
<keyword evidence="7" id="KW-1185">Reference proteome</keyword>
<dbReference type="Proteomes" id="UP000011087">
    <property type="component" value="Unassembled WGS sequence"/>
</dbReference>
<dbReference type="Pfam" id="PF00383">
    <property type="entry name" value="dCMP_cyt_deam_1"/>
    <property type="match status" value="1"/>
</dbReference>
<dbReference type="PaxDb" id="55529-EKX45385"/>
<dbReference type="HOGENOM" id="CLU_013817_2_1_1"/>
<keyword evidence="1" id="KW-0819">tRNA processing</keyword>
<protein>
    <recommendedName>
        <fullName evidence="4">CMP/dCMP-type deaminase domain-containing protein</fullName>
    </recommendedName>
</protein>
<dbReference type="OMA" id="GLESHYQ"/>
<dbReference type="Gene3D" id="3.40.140.10">
    <property type="entry name" value="Cytidine Deaminase, domain 2"/>
    <property type="match status" value="1"/>
</dbReference>
<comment type="similarity">
    <text evidence="2">Belongs to the cytidine and deoxycytidylate deaminase family. ADAT3 subfamily.</text>
</comment>
<dbReference type="EMBL" id="JH992999">
    <property type="protein sequence ID" value="EKX45385.1"/>
    <property type="molecule type" value="Genomic_DNA"/>
</dbReference>
<reference evidence="7" key="2">
    <citation type="submission" date="2012-11" db="EMBL/GenBank/DDBJ databases">
        <authorList>
            <person name="Kuo A."/>
            <person name="Curtis B.A."/>
            <person name="Tanifuji G."/>
            <person name="Burki F."/>
            <person name="Gruber A."/>
            <person name="Irimia M."/>
            <person name="Maruyama S."/>
            <person name="Arias M.C."/>
            <person name="Ball S.G."/>
            <person name="Gile G.H."/>
            <person name="Hirakawa Y."/>
            <person name="Hopkins J.F."/>
            <person name="Rensing S.A."/>
            <person name="Schmutz J."/>
            <person name="Symeonidi A."/>
            <person name="Elias M."/>
            <person name="Eveleigh R.J."/>
            <person name="Herman E.K."/>
            <person name="Klute M.J."/>
            <person name="Nakayama T."/>
            <person name="Obornik M."/>
            <person name="Reyes-Prieto A."/>
            <person name="Armbrust E.V."/>
            <person name="Aves S.J."/>
            <person name="Beiko R.G."/>
            <person name="Coutinho P."/>
            <person name="Dacks J.B."/>
            <person name="Durnford D.G."/>
            <person name="Fast N.M."/>
            <person name="Green B.R."/>
            <person name="Grisdale C."/>
            <person name="Hempe F."/>
            <person name="Henrissat B."/>
            <person name="Hoppner M.P."/>
            <person name="Ishida K.-I."/>
            <person name="Kim E."/>
            <person name="Koreny L."/>
            <person name="Kroth P.G."/>
            <person name="Liu Y."/>
            <person name="Malik S.-B."/>
            <person name="Maier U.G."/>
            <person name="McRose D."/>
            <person name="Mock T."/>
            <person name="Neilson J.A."/>
            <person name="Onodera N.T."/>
            <person name="Poole A.M."/>
            <person name="Pritham E.J."/>
            <person name="Richards T.A."/>
            <person name="Rocap G."/>
            <person name="Roy S.W."/>
            <person name="Sarai C."/>
            <person name="Schaack S."/>
            <person name="Shirato S."/>
            <person name="Slamovits C.H."/>
            <person name="Spencer D.F."/>
            <person name="Suzuki S."/>
            <person name="Worden A.Z."/>
            <person name="Zauner S."/>
            <person name="Barry K."/>
            <person name="Bell C."/>
            <person name="Bharti A.K."/>
            <person name="Crow J.A."/>
            <person name="Grimwood J."/>
            <person name="Kramer R."/>
            <person name="Lindquist E."/>
            <person name="Lucas S."/>
            <person name="Salamov A."/>
            <person name="McFadden G.I."/>
            <person name="Lane C.E."/>
            <person name="Keeling P.J."/>
            <person name="Gray M.W."/>
            <person name="Grigoriev I.V."/>
            <person name="Archibald J.M."/>
        </authorList>
    </citation>
    <scope>NUCLEOTIDE SEQUENCE</scope>
    <source>
        <strain evidence="7">CCMP2712</strain>
    </source>
</reference>
<dbReference type="EnsemblProtists" id="EKX45385">
    <property type="protein sequence ID" value="EKX45385"/>
    <property type="gene ID" value="GUITHDRAFT_108653"/>
</dbReference>
<dbReference type="AlphaFoldDB" id="L1JBB8"/>
<accession>L1JBB8</accession>
<dbReference type="PANTHER" id="PTHR11079:SF156">
    <property type="entry name" value="INACTIVE TRNA-SPECIFIC ADENOSINE DEAMINASE-LIKE PROTEIN 3-RELATED"/>
    <property type="match status" value="1"/>
</dbReference>
<dbReference type="SUPFAM" id="SSF53927">
    <property type="entry name" value="Cytidine deaminase-like"/>
    <property type="match status" value="1"/>
</dbReference>
<reference evidence="6" key="3">
    <citation type="submission" date="2016-03" db="UniProtKB">
        <authorList>
            <consortium name="EnsemblProtists"/>
        </authorList>
    </citation>
    <scope>IDENTIFICATION</scope>
</reference>
<dbReference type="GO" id="GO:0005634">
    <property type="term" value="C:nucleus"/>
    <property type="evidence" value="ECO:0007669"/>
    <property type="project" value="TreeGrafter"/>
</dbReference>
<proteinExistence type="inferred from homology"/>
<sequence>MPPSSRAEGRAHGGLPTEQEAMERVDLRIKVEDLELMPVLCASVKPKNASKMIEILSKNLPIPELRYLKRMRKRNDAAAKSGGKAEPELVAIIAPPDIFSRQVLSHSMATLETETQDLIKQYCDSMFEEEVPSFAPNTREQFDSWSKIWPLNYRPPAGGMKVLLGFSQEEIERMKAYMRRATALAVEAVKAGDGAAAAVIVDPTSGEVQGEGVDVAMSGPLCSPEIPSGAQRNDDARKKRHPLHHAAMCAIQKVAAMQRESQLVNVTSKRKMLLQQVDSSDGSRDETVETAQKDLVNEGPYLCTGFDIYLTYEPCPMCAMALVHSRLRRKSLNHHYEVYKGLLAEEVKESITSAFSTT</sequence>
<evidence type="ECO:0000259" key="4">
    <source>
        <dbReference type="PROSITE" id="PS51747"/>
    </source>
</evidence>
<name>L1JBB8_GUITC</name>
<dbReference type="GO" id="GO:0005737">
    <property type="term" value="C:cytoplasm"/>
    <property type="evidence" value="ECO:0007669"/>
    <property type="project" value="TreeGrafter"/>
</dbReference>
<evidence type="ECO:0000256" key="1">
    <source>
        <dbReference type="ARBA" id="ARBA00022694"/>
    </source>
</evidence>
<evidence type="ECO:0000313" key="7">
    <source>
        <dbReference type="Proteomes" id="UP000011087"/>
    </source>
</evidence>
<dbReference type="GO" id="GO:0052717">
    <property type="term" value="F:tRNA-specific adenosine-34 deaminase activity"/>
    <property type="evidence" value="ECO:0007669"/>
    <property type="project" value="TreeGrafter"/>
</dbReference>
<dbReference type="PANTHER" id="PTHR11079">
    <property type="entry name" value="CYTOSINE DEAMINASE FAMILY MEMBER"/>
    <property type="match status" value="1"/>
</dbReference>
<dbReference type="OrthoDB" id="3180714at2759"/>
<dbReference type="eggNOG" id="KOG2771">
    <property type="taxonomic scope" value="Eukaryota"/>
</dbReference>
<dbReference type="InterPro" id="IPR002125">
    <property type="entry name" value="CMP_dCMP_dom"/>
</dbReference>
<evidence type="ECO:0000313" key="5">
    <source>
        <dbReference type="EMBL" id="EKX45385.1"/>
    </source>
</evidence>